<dbReference type="Gene3D" id="3.90.79.10">
    <property type="entry name" value="Nucleoside Triphosphate Pyrophosphohydrolase"/>
    <property type="match status" value="1"/>
</dbReference>
<dbReference type="RefSeq" id="WP_163042968.1">
    <property type="nucleotide sequence ID" value="NZ_JAAAMJ010000002.1"/>
</dbReference>
<dbReference type="GO" id="GO:0046872">
    <property type="term" value="F:metal ion binding"/>
    <property type="evidence" value="ECO:0007669"/>
    <property type="project" value="UniProtKB-KW"/>
</dbReference>
<protein>
    <recommendedName>
        <fullName evidence="5">GDP-mannose pyrophosphatase</fullName>
    </recommendedName>
    <alternativeName>
        <fullName evidence="7">GDP-mannose hydrolase</fullName>
    </alternativeName>
    <alternativeName>
        <fullName evidence="8">GDPMK</fullName>
    </alternativeName>
</protein>
<evidence type="ECO:0000256" key="4">
    <source>
        <dbReference type="ARBA" id="ARBA00011738"/>
    </source>
</evidence>
<evidence type="ECO:0000256" key="5">
    <source>
        <dbReference type="ARBA" id="ARBA00016377"/>
    </source>
</evidence>
<evidence type="ECO:0000256" key="3">
    <source>
        <dbReference type="ARBA" id="ARBA00007275"/>
    </source>
</evidence>
<dbReference type="Pfam" id="PF00293">
    <property type="entry name" value="NUDIX"/>
    <property type="match status" value="1"/>
</dbReference>
<dbReference type="InterPro" id="IPR020084">
    <property type="entry name" value="NUDIX_hydrolase_CS"/>
</dbReference>
<keyword evidence="14" id="KW-1185">Reference proteome</keyword>
<comment type="cofactor">
    <cofactor evidence="2 9">
        <name>Mg(2+)</name>
        <dbReference type="ChEBI" id="CHEBI:18420"/>
    </cofactor>
</comment>
<proteinExistence type="inferred from homology"/>
<comment type="caution">
    <text evidence="13">The sequence shown here is derived from an EMBL/GenBank/DDBJ whole genome shotgun (WGS) entry which is preliminary data.</text>
</comment>
<dbReference type="AlphaFoldDB" id="A0A6L9MF44"/>
<dbReference type="InterPro" id="IPR000086">
    <property type="entry name" value="NUDIX_hydrolase_dom"/>
</dbReference>
<evidence type="ECO:0000313" key="14">
    <source>
        <dbReference type="Proteomes" id="UP000476332"/>
    </source>
</evidence>
<feature type="binding site" evidence="9">
    <location>
        <position position="114"/>
    </location>
    <ligand>
        <name>Mg(2+)</name>
        <dbReference type="ChEBI" id="CHEBI:18420"/>
        <label>1</label>
    </ligand>
</feature>
<dbReference type="InterPro" id="IPR020476">
    <property type="entry name" value="Nudix_hydrolase"/>
</dbReference>
<feature type="binding site" evidence="9">
    <location>
        <position position="98"/>
    </location>
    <ligand>
        <name>Mg(2+)</name>
        <dbReference type="ChEBI" id="CHEBI:18420"/>
        <label>1</label>
    </ligand>
</feature>
<dbReference type="PROSITE" id="PS00893">
    <property type="entry name" value="NUDIX_BOX"/>
    <property type="match status" value="1"/>
</dbReference>
<evidence type="ECO:0000256" key="1">
    <source>
        <dbReference type="ARBA" id="ARBA00000847"/>
    </source>
</evidence>
<feature type="domain" description="Nudix hydrolase" evidence="12">
    <location>
        <begin position="57"/>
        <end position="201"/>
    </location>
</feature>
<evidence type="ECO:0000313" key="13">
    <source>
        <dbReference type="EMBL" id="NDV86238.1"/>
    </source>
</evidence>
<dbReference type="EMBL" id="JAAAMJ010000002">
    <property type="protein sequence ID" value="NDV86238.1"/>
    <property type="molecule type" value="Genomic_DNA"/>
</dbReference>
<dbReference type="GO" id="GO:0019144">
    <property type="term" value="F:ADP-sugar diphosphatase activity"/>
    <property type="evidence" value="ECO:0007669"/>
    <property type="project" value="TreeGrafter"/>
</dbReference>
<comment type="similarity">
    <text evidence="3">Belongs to the Nudix hydrolase family. NudK subfamily.</text>
</comment>
<evidence type="ECO:0000256" key="9">
    <source>
        <dbReference type="PIRSR" id="PIRSR604385-2"/>
    </source>
</evidence>
<gene>
    <name evidence="13" type="ORF">GTW51_05930</name>
</gene>
<feature type="short sequence motif" description="Nudix box" evidence="10">
    <location>
        <begin position="99"/>
        <end position="121"/>
    </location>
</feature>
<dbReference type="GO" id="GO:0005829">
    <property type="term" value="C:cytosol"/>
    <property type="evidence" value="ECO:0007669"/>
    <property type="project" value="TreeGrafter"/>
</dbReference>
<dbReference type="PRINTS" id="PR00502">
    <property type="entry name" value="NUDIXFAMILY"/>
</dbReference>
<sequence>MTTSHYRDQLTDQPMPFDVESDTLLHEGFRDFRVATLRHARLDGEGEVGPIDREYLATGHVATIIPYDPDRDSIVVIRQFRFAAALQTANAAALELPAGIVDSGESIEAAAARELTEETGLVPRAIEACFRMLPAPGLTTEHATIFLAIVDAGSLTNSAGKADENEDIRPILAPVDDLIAAVDEGRVENGYLIACTHWFARKGRARAQALLGSIDIRD</sequence>
<comment type="subunit">
    <text evidence="4">Homodimer.</text>
</comment>
<dbReference type="Proteomes" id="UP000476332">
    <property type="component" value="Unassembled WGS sequence"/>
</dbReference>
<dbReference type="PANTHER" id="PTHR11839:SF18">
    <property type="entry name" value="NUDIX HYDROLASE DOMAIN-CONTAINING PROTEIN"/>
    <property type="match status" value="1"/>
</dbReference>
<dbReference type="SUPFAM" id="SSF55811">
    <property type="entry name" value="Nudix"/>
    <property type="match status" value="1"/>
</dbReference>
<evidence type="ECO:0000256" key="11">
    <source>
        <dbReference type="RuleBase" id="RU003476"/>
    </source>
</evidence>
<dbReference type="PROSITE" id="PS51462">
    <property type="entry name" value="NUDIX"/>
    <property type="match status" value="1"/>
</dbReference>
<evidence type="ECO:0000256" key="8">
    <source>
        <dbReference type="ARBA" id="ARBA00032272"/>
    </source>
</evidence>
<feature type="binding site" evidence="9">
    <location>
        <position position="166"/>
    </location>
    <ligand>
        <name>Mg(2+)</name>
        <dbReference type="ChEBI" id="CHEBI:18420"/>
        <label>1</label>
    </ligand>
</feature>
<dbReference type="GO" id="GO:0006753">
    <property type="term" value="P:nucleoside phosphate metabolic process"/>
    <property type="evidence" value="ECO:0007669"/>
    <property type="project" value="TreeGrafter"/>
</dbReference>
<evidence type="ECO:0000256" key="2">
    <source>
        <dbReference type="ARBA" id="ARBA00001946"/>
    </source>
</evidence>
<accession>A0A6L9MF44</accession>
<dbReference type="GO" id="GO:0019693">
    <property type="term" value="P:ribose phosphate metabolic process"/>
    <property type="evidence" value="ECO:0007669"/>
    <property type="project" value="TreeGrafter"/>
</dbReference>
<evidence type="ECO:0000256" key="10">
    <source>
        <dbReference type="PIRSR" id="PIRSR604385-3"/>
    </source>
</evidence>
<comment type="catalytic activity">
    <reaction evidence="1">
        <text>GDP-alpha-D-mannose + H2O = alpha-D-mannose 1-phosphate + GMP + 2 H(+)</text>
        <dbReference type="Rhea" id="RHEA:27978"/>
        <dbReference type="ChEBI" id="CHEBI:15377"/>
        <dbReference type="ChEBI" id="CHEBI:15378"/>
        <dbReference type="ChEBI" id="CHEBI:57527"/>
        <dbReference type="ChEBI" id="CHEBI:58115"/>
        <dbReference type="ChEBI" id="CHEBI:58409"/>
    </reaction>
</comment>
<evidence type="ECO:0000256" key="6">
    <source>
        <dbReference type="ARBA" id="ARBA00022801"/>
    </source>
</evidence>
<reference evidence="13 14" key="1">
    <citation type="submission" date="2020-01" db="EMBL/GenBank/DDBJ databases">
        <title>Genomes of bacteria type strains.</title>
        <authorList>
            <person name="Chen J."/>
            <person name="Zhu S."/>
            <person name="Chen J."/>
        </authorList>
    </citation>
    <scope>NUCLEOTIDE SEQUENCE [LARGE SCALE GENOMIC DNA]</scope>
    <source>
        <strain evidence="13 14">KCTC 52919</strain>
    </source>
</reference>
<dbReference type="NCBIfam" id="TIGR00052">
    <property type="entry name" value="nudix-type nucleoside diphosphatase, YffH/AdpP family"/>
    <property type="match status" value="1"/>
</dbReference>
<dbReference type="PANTHER" id="PTHR11839">
    <property type="entry name" value="UDP/ADP-SUGAR PYROPHOSPHATASE"/>
    <property type="match status" value="1"/>
</dbReference>
<evidence type="ECO:0000259" key="12">
    <source>
        <dbReference type="PROSITE" id="PS51462"/>
    </source>
</evidence>
<keyword evidence="9" id="KW-0460">Magnesium</keyword>
<feature type="binding site" evidence="9">
    <location>
        <position position="118"/>
    </location>
    <ligand>
        <name>Mg(2+)</name>
        <dbReference type="ChEBI" id="CHEBI:18420"/>
        <label>1</label>
    </ligand>
</feature>
<name>A0A6L9MF44_9HYPH</name>
<keyword evidence="6 11" id="KW-0378">Hydrolase</keyword>
<keyword evidence="9" id="KW-0479">Metal-binding</keyword>
<dbReference type="InterPro" id="IPR004385">
    <property type="entry name" value="NDP_pyrophosphatase"/>
</dbReference>
<organism evidence="13 14">
    <name type="scientific">Aurantimonas aggregata</name>
    <dbReference type="NCBI Taxonomy" id="2047720"/>
    <lineage>
        <taxon>Bacteria</taxon>
        <taxon>Pseudomonadati</taxon>
        <taxon>Pseudomonadota</taxon>
        <taxon>Alphaproteobacteria</taxon>
        <taxon>Hyphomicrobiales</taxon>
        <taxon>Aurantimonadaceae</taxon>
        <taxon>Aurantimonas</taxon>
    </lineage>
</organism>
<dbReference type="InterPro" id="IPR015797">
    <property type="entry name" value="NUDIX_hydrolase-like_dom_sf"/>
</dbReference>
<evidence type="ECO:0000256" key="7">
    <source>
        <dbReference type="ARBA" id="ARBA00032162"/>
    </source>
</evidence>